<sequence>MFSVPPWEILEVGYIVLVWTRDKHRFEDRVRVANVWREKKKRTVPLDADCSNFVVNDKEHGKPPKRFEDKELQALLDEEYAQTYAASFNVTRQAVLLRSQIASLPRELSDKNKENLRTISEILLKRFQRKLFFVVL</sequence>
<evidence type="ECO:0000313" key="2">
    <source>
        <dbReference type="Proteomes" id="UP001235939"/>
    </source>
</evidence>
<protein>
    <submittedName>
        <fullName evidence="1">CNOT6L</fullName>
    </submittedName>
</protein>
<accession>A0ABY6KA17</accession>
<name>A0ABY6KA17_9ARAC</name>
<dbReference type="Proteomes" id="UP001235939">
    <property type="component" value="Chromosome 03"/>
</dbReference>
<keyword evidence="2" id="KW-1185">Reference proteome</keyword>
<evidence type="ECO:0000313" key="1">
    <source>
        <dbReference type="EMBL" id="UYV65332.1"/>
    </source>
</evidence>
<organism evidence="1 2">
    <name type="scientific">Cordylochernes scorpioides</name>
    <dbReference type="NCBI Taxonomy" id="51811"/>
    <lineage>
        <taxon>Eukaryota</taxon>
        <taxon>Metazoa</taxon>
        <taxon>Ecdysozoa</taxon>
        <taxon>Arthropoda</taxon>
        <taxon>Chelicerata</taxon>
        <taxon>Arachnida</taxon>
        <taxon>Pseudoscorpiones</taxon>
        <taxon>Cheliferoidea</taxon>
        <taxon>Chernetidae</taxon>
        <taxon>Cordylochernes</taxon>
    </lineage>
</organism>
<proteinExistence type="predicted"/>
<gene>
    <name evidence="1" type="ORF">LAZ67_3003971</name>
</gene>
<reference evidence="1 2" key="1">
    <citation type="submission" date="2022-01" db="EMBL/GenBank/DDBJ databases">
        <title>A chromosomal length assembly of Cordylochernes scorpioides.</title>
        <authorList>
            <person name="Zeh D."/>
            <person name="Zeh J."/>
        </authorList>
    </citation>
    <scope>NUCLEOTIDE SEQUENCE [LARGE SCALE GENOMIC DNA]</scope>
    <source>
        <strain evidence="1">IN4F17</strain>
        <tissue evidence="1">Whole Body</tissue>
    </source>
</reference>
<dbReference type="EMBL" id="CP092865">
    <property type="protein sequence ID" value="UYV65332.1"/>
    <property type="molecule type" value="Genomic_DNA"/>
</dbReference>